<dbReference type="CDD" id="cd00537">
    <property type="entry name" value="MTHFR"/>
    <property type="match status" value="1"/>
</dbReference>
<gene>
    <name evidence="10" type="ordered locus">SAR116_1082</name>
</gene>
<protein>
    <recommendedName>
        <fullName evidence="9">Methylenetetrahydrofolate reductase</fullName>
    </recommendedName>
</protein>
<proteinExistence type="inferred from homology"/>
<reference evidence="10 11" key="1">
    <citation type="journal article" date="2010" name="J. Bacteriol.">
        <title>Complete genome sequence of "Candidatus Puniceispirillum marinum" IMCC1322, a representative of the SAR116 clade in the Alphaproteobacteria.</title>
        <authorList>
            <person name="Oh H.M."/>
            <person name="Kwon K.K."/>
            <person name="Kang I."/>
            <person name="Kang S.G."/>
            <person name="Lee J.H."/>
            <person name="Kim S.J."/>
            <person name="Cho J.C."/>
        </authorList>
    </citation>
    <scope>NUCLEOTIDE SEQUENCE [LARGE SCALE GENOMIC DNA]</scope>
    <source>
        <strain evidence="10 11">IMCC1322</strain>
    </source>
</reference>
<dbReference type="SUPFAM" id="SSF51730">
    <property type="entry name" value="FAD-linked oxidoreductase"/>
    <property type="match status" value="1"/>
</dbReference>
<comment type="catalytic activity">
    <reaction evidence="8">
        <text>(6S)-5-methyl-5,6,7,8-tetrahydrofolate + NAD(+) = (6R)-5,10-methylene-5,6,7,8-tetrahydrofolate + NADH + H(+)</text>
        <dbReference type="Rhea" id="RHEA:19821"/>
        <dbReference type="ChEBI" id="CHEBI:15378"/>
        <dbReference type="ChEBI" id="CHEBI:15636"/>
        <dbReference type="ChEBI" id="CHEBI:18608"/>
        <dbReference type="ChEBI" id="CHEBI:57540"/>
        <dbReference type="ChEBI" id="CHEBI:57945"/>
        <dbReference type="EC" id="1.5.1.54"/>
    </reaction>
    <physiologicalReaction direction="right-to-left" evidence="8">
        <dbReference type="Rhea" id="RHEA:19823"/>
    </physiologicalReaction>
</comment>
<name>D5BSS8_PUNMI</name>
<evidence type="ECO:0000256" key="4">
    <source>
        <dbReference type="ARBA" id="ARBA00022630"/>
    </source>
</evidence>
<dbReference type="InterPro" id="IPR003171">
    <property type="entry name" value="Mehydrof_redctse-like"/>
</dbReference>
<evidence type="ECO:0000256" key="6">
    <source>
        <dbReference type="ARBA" id="ARBA00023002"/>
    </source>
</evidence>
<dbReference type="eggNOG" id="COG0685">
    <property type="taxonomic scope" value="Bacteria"/>
</dbReference>
<dbReference type="Pfam" id="PF02219">
    <property type="entry name" value="MTHFR"/>
    <property type="match status" value="1"/>
</dbReference>
<dbReference type="RefSeq" id="WP_013045954.1">
    <property type="nucleotide sequence ID" value="NC_014010.1"/>
</dbReference>
<accession>D5BSS8</accession>
<comment type="pathway">
    <text evidence="7">Amino-acid biosynthesis; L-methionine biosynthesis via de novo pathway.</text>
</comment>
<sequence length="306" mass="33769">MVDNKKPKISFEFFPPKSLSASFAIWETLHMLLPLHPEFVSVTYGANGSTRDLTRDMTKTIAQTWHVDVAAHLTCVDATRHAVMNVAKGYLDVGVKQIVALRGDAPGGASRFTPTPDGFADAVELVAALAKRNFDKIWVGAYPEPHPDAAYDGADIDWLKRKIDAGATGAITQFFFDSDMFLRFRDRAVKAGIDTPIVPGILPIENWEKTKLFAARCGASIPDSLAHEFDMAKRNNVEDILSVVVATDICVDLMDEGVDQFHFYTLNKPFITRDVCLALGIQPLKDNLIHANFRSDNITSDARKSA</sequence>
<evidence type="ECO:0000256" key="3">
    <source>
        <dbReference type="ARBA" id="ARBA00006743"/>
    </source>
</evidence>
<dbReference type="PANTHER" id="PTHR45754:SF3">
    <property type="entry name" value="METHYLENETETRAHYDROFOLATE REDUCTASE (NADPH)"/>
    <property type="match status" value="1"/>
</dbReference>
<keyword evidence="6 9" id="KW-0560">Oxidoreductase</keyword>
<dbReference type="GO" id="GO:0009086">
    <property type="term" value="P:methionine biosynthetic process"/>
    <property type="evidence" value="ECO:0007669"/>
    <property type="project" value="TreeGrafter"/>
</dbReference>
<evidence type="ECO:0000256" key="8">
    <source>
        <dbReference type="ARBA" id="ARBA00048628"/>
    </source>
</evidence>
<evidence type="ECO:0000256" key="9">
    <source>
        <dbReference type="RuleBase" id="RU003862"/>
    </source>
</evidence>
<dbReference type="KEGG" id="apb:SAR116_1082"/>
<dbReference type="UniPathway" id="UPA00193"/>
<dbReference type="GO" id="GO:0071949">
    <property type="term" value="F:FAD binding"/>
    <property type="evidence" value="ECO:0007669"/>
    <property type="project" value="TreeGrafter"/>
</dbReference>
<dbReference type="GO" id="GO:0005829">
    <property type="term" value="C:cytosol"/>
    <property type="evidence" value="ECO:0007669"/>
    <property type="project" value="TreeGrafter"/>
</dbReference>
<evidence type="ECO:0000256" key="5">
    <source>
        <dbReference type="ARBA" id="ARBA00022827"/>
    </source>
</evidence>
<dbReference type="AlphaFoldDB" id="D5BSS8"/>
<dbReference type="EMBL" id="CP001751">
    <property type="protein sequence ID" value="ADE39325.1"/>
    <property type="molecule type" value="Genomic_DNA"/>
</dbReference>
<comment type="pathway">
    <text evidence="2 9">One-carbon metabolism; tetrahydrofolate interconversion.</text>
</comment>
<keyword evidence="4 9" id="KW-0285">Flavoprotein</keyword>
<organism evidence="10 11">
    <name type="scientific">Puniceispirillum marinum (strain IMCC1322)</name>
    <dbReference type="NCBI Taxonomy" id="488538"/>
    <lineage>
        <taxon>Bacteria</taxon>
        <taxon>Pseudomonadati</taxon>
        <taxon>Pseudomonadota</taxon>
        <taxon>Alphaproteobacteria</taxon>
        <taxon>Candidatus Puniceispirillales</taxon>
        <taxon>Candidatus Puniceispirillaceae</taxon>
        <taxon>Candidatus Puniceispirillum</taxon>
    </lineage>
</organism>
<dbReference type="Gene3D" id="3.20.20.220">
    <property type="match status" value="1"/>
</dbReference>
<comment type="cofactor">
    <cofactor evidence="1 9">
        <name>FAD</name>
        <dbReference type="ChEBI" id="CHEBI:57692"/>
    </cofactor>
</comment>
<dbReference type="InterPro" id="IPR029041">
    <property type="entry name" value="FAD-linked_oxidoreductase-like"/>
</dbReference>
<dbReference type="PANTHER" id="PTHR45754">
    <property type="entry name" value="METHYLENETETRAHYDROFOLATE REDUCTASE"/>
    <property type="match status" value="1"/>
</dbReference>
<evidence type="ECO:0000256" key="7">
    <source>
        <dbReference type="ARBA" id="ARBA00034478"/>
    </source>
</evidence>
<keyword evidence="5 9" id="KW-0274">FAD</keyword>
<evidence type="ECO:0000256" key="2">
    <source>
        <dbReference type="ARBA" id="ARBA00004777"/>
    </source>
</evidence>
<dbReference type="Proteomes" id="UP000007460">
    <property type="component" value="Chromosome"/>
</dbReference>
<evidence type="ECO:0000313" key="11">
    <source>
        <dbReference type="Proteomes" id="UP000007460"/>
    </source>
</evidence>
<evidence type="ECO:0000256" key="1">
    <source>
        <dbReference type="ARBA" id="ARBA00001974"/>
    </source>
</evidence>
<dbReference type="STRING" id="488538.SAR116_1082"/>
<dbReference type="OrthoDB" id="9812555at2"/>
<keyword evidence="11" id="KW-1185">Reference proteome</keyword>
<dbReference type="HOGENOM" id="CLU_025841_0_0_5"/>
<comment type="similarity">
    <text evidence="3 9">Belongs to the methylenetetrahydrofolate reductase family.</text>
</comment>
<dbReference type="GO" id="GO:0106312">
    <property type="term" value="F:methylenetetrahydrofolate reductase (NADH) activity"/>
    <property type="evidence" value="ECO:0007669"/>
    <property type="project" value="UniProtKB-EC"/>
</dbReference>
<dbReference type="GO" id="GO:0035999">
    <property type="term" value="P:tetrahydrofolate interconversion"/>
    <property type="evidence" value="ECO:0007669"/>
    <property type="project" value="UniProtKB-UniPathway"/>
</dbReference>
<evidence type="ECO:0000313" key="10">
    <source>
        <dbReference type="EMBL" id="ADE39325.1"/>
    </source>
</evidence>